<dbReference type="PANTHER" id="PTHR31137:SF4">
    <property type="entry name" value="PA14 DOMAIN-CONTAINING PROTEIN"/>
    <property type="match status" value="1"/>
</dbReference>
<reference evidence="4 5" key="1">
    <citation type="submission" date="2023-11" db="EMBL/GenBank/DDBJ databases">
        <title>Dfirmibasis_genome.</title>
        <authorList>
            <person name="Edelbroek B."/>
            <person name="Kjellin J."/>
            <person name="Jerlstrom-Hultqvist J."/>
            <person name="Soderbom F."/>
        </authorList>
    </citation>
    <scope>NUCLEOTIDE SEQUENCE [LARGE SCALE GENOMIC DNA]</scope>
    <source>
        <strain evidence="4 5">TNS-C-14</strain>
    </source>
</reference>
<name>A0AAN7Z1I0_9MYCE</name>
<dbReference type="Proteomes" id="UP001344447">
    <property type="component" value="Unassembled WGS sequence"/>
</dbReference>
<dbReference type="AlphaFoldDB" id="A0AAN7Z1I0"/>
<evidence type="ECO:0000256" key="2">
    <source>
        <dbReference type="SAM" id="MobiDB-lite"/>
    </source>
</evidence>
<keyword evidence="1 3" id="KW-0732">Signal</keyword>
<dbReference type="PANTHER" id="PTHR31137">
    <property type="entry name" value="PROTEIN PSIB-RELATED-RELATED"/>
    <property type="match status" value="1"/>
</dbReference>
<evidence type="ECO:0000313" key="4">
    <source>
        <dbReference type="EMBL" id="KAK5584212.1"/>
    </source>
</evidence>
<keyword evidence="5" id="KW-1185">Reference proteome</keyword>
<gene>
    <name evidence="4" type="ORF">RB653_005820</name>
</gene>
<accession>A0AAN7Z1I0</accession>
<feature type="region of interest" description="Disordered" evidence="2">
    <location>
        <begin position="450"/>
        <end position="490"/>
    </location>
</feature>
<protein>
    <submittedName>
        <fullName evidence="4">Uncharacterized protein</fullName>
    </submittedName>
</protein>
<dbReference type="Pfam" id="PF00526">
    <property type="entry name" value="Dicty_CTDC"/>
    <property type="match status" value="1"/>
</dbReference>
<feature type="chain" id="PRO_5042880612" evidence="3">
    <location>
        <begin position="19"/>
        <end position="594"/>
    </location>
</feature>
<dbReference type="InterPro" id="IPR051154">
    <property type="entry name" value="Prespore-cell_inducing_factor"/>
</dbReference>
<evidence type="ECO:0000256" key="1">
    <source>
        <dbReference type="ARBA" id="ARBA00022729"/>
    </source>
</evidence>
<proteinExistence type="predicted"/>
<evidence type="ECO:0000256" key="3">
    <source>
        <dbReference type="SAM" id="SignalP"/>
    </source>
</evidence>
<dbReference type="InterPro" id="IPR001673">
    <property type="entry name" value="S_mold_repeat"/>
</dbReference>
<sequence length="594" mass="65315">MKIYILFCFLLVLKIIYCQTLYWFDTNDIKNPDFAKDNIPDFFFTDQSNTIQQFLSDSGSMVYVAGDTPTPDYGNNVILIDNATTFDQWTKVINPDITFGGEYEVPEIKNGYFNRSFFPVDNIGFGNEGEDHNYKWCVRIHFDSLLNPQQISNTLKVTHSDDIFIFVQGKLIFTFLGIGDEVEGFHQIDSPSGNTFSTTPLDIINCNRKRRDIHVFGIETNFETQCESVDECGVCNGDSTSCNCFENINCNSEEFICIQRECVNNQCEESDFNCSKKYEDNACVSNVCNLNEGCKSIAIDCDDNNHCTIDSCDAKTGCVNTLVNNCVDCGEDACITKNPCYISQCSPLIFDLCITQLKNCSHPNPCIQGGCNINNGDCEYFEVGNCIQCGNISCVTTDLCSPLRCQISDSGVASCVEAPINCTHPNPCIFGFCSLEGVCEFVENNNCNNGSGSSSSNEPLTTGHSTISPTSTTSSPTISSTISSTTGVTTTGQTISQMTISTSTPISTSTTQISTLTSTTSIPPIFDPCSNMKCPKNQSCNNINGYAICSKTDCFSCEDLNCPSQGLKCISIKNEQFKHHHCHNCCEYIVSCSN</sequence>
<feature type="signal peptide" evidence="3">
    <location>
        <begin position="1"/>
        <end position="18"/>
    </location>
</feature>
<comment type="caution">
    <text evidence="4">The sequence shown here is derived from an EMBL/GenBank/DDBJ whole genome shotgun (WGS) entry which is preliminary data.</text>
</comment>
<dbReference type="GO" id="GO:0005576">
    <property type="term" value="C:extracellular region"/>
    <property type="evidence" value="ECO:0007669"/>
    <property type="project" value="TreeGrafter"/>
</dbReference>
<dbReference type="EMBL" id="JAVFKY010000001">
    <property type="protein sequence ID" value="KAK5584212.1"/>
    <property type="molecule type" value="Genomic_DNA"/>
</dbReference>
<organism evidence="4 5">
    <name type="scientific">Dictyostelium firmibasis</name>
    <dbReference type="NCBI Taxonomy" id="79012"/>
    <lineage>
        <taxon>Eukaryota</taxon>
        <taxon>Amoebozoa</taxon>
        <taxon>Evosea</taxon>
        <taxon>Eumycetozoa</taxon>
        <taxon>Dictyostelia</taxon>
        <taxon>Dictyosteliales</taxon>
        <taxon>Dictyosteliaceae</taxon>
        <taxon>Dictyostelium</taxon>
    </lineage>
</organism>
<evidence type="ECO:0000313" key="5">
    <source>
        <dbReference type="Proteomes" id="UP001344447"/>
    </source>
</evidence>